<feature type="coiled-coil region" evidence="1">
    <location>
        <begin position="191"/>
        <end position="225"/>
    </location>
</feature>
<evidence type="ECO:0000256" key="2">
    <source>
        <dbReference type="SAM" id="MobiDB-lite"/>
    </source>
</evidence>
<dbReference type="PANTHER" id="PTHR31029">
    <property type="entry name" value="CYCLIN-DEPENDENT KINASE-LIKE PROTEIN"/>
    <property type="match status" value="1"/>
</dbReference>
<name>A0A7N0ZYV6_KALFE</name>
<keyword evidence="4" id="KW-1185">Reference proteome</keyword>
<dbReference type="OMA" id="LGWSRAW"/>
<evidence type="ECO:0000313" key="3">
    <source>
        <dbReference type="EnsemblPlants" id="Kaladp0050s0221.1.v1.1"/>
    </source>
</evidence>
<dbReference type="AlphaFoldDB" id="A0A7N0ZYV6"/>
<dbReference type="Gramene" id="Kaladp0050s0221.1.v1.1">
    <property type="protein sequence ID" value="Kaladp0050s0221.1.v1.1"/>
    <property type="gene ID" value="Kaladp0050s0221.v1.1"/>
</dbReference>
<feature type="region of interest" description="Disordered" evidence="2">
    <location>
        <begin position="1"/>
        <end position="108"/>
    </location>
</feature>
<feature type="region of interest" description="Disordered" evidence="2">
    <location>
        <begin position="148"/>
        <end position="168"/>
    </location>
</feature>
<organism evidence="3 4">
    <name type="scientific">Kalanchoe fedtschenkoi</name>
    <name type="common">Lavender scallops</name>
    <name type="synonym">South American air plant</name>
    <dbReference type="NCBI Taxonomy" id="63787"/>
    <lineage>
        <taxon>Eukaryota</taxon>
        <taxon>Viridiplantae</taxon>
        <taxon>Streptophyta</taxon>
        <taxon>Embryophyta</taxon>
        <taxon>Tracheophyta</taxon>
        <taxon>Spermatophyta</taxon>
        <taxon>Magnoliopsida</taxon>
        <taxon>eudicotyledons</taxon>
        <taxon>Gunneridae</taxon>
        <taxon>Pentapetalae</taxon>
        <taxon>Saxifragales</taxon>
        <taxon>Crassulaceae</taxon>
        <taxon>Kalanchoe</taxon>
    </lineage>
</organism>
<dbReference type="Proteomes" id="UP000594263">
    <property type="component" value="Unplaced"/>
</dbReference>
<dbReference type="EnsemblPlants" id="Kaladp0050s0221.1.v1.1">
    <property type="protein sequence ID" value="Kaladp0050s0221.1.v1.1"/>
    <property type="gene ID" value="Kaladp0050s0221.v1.1"/>
</dbReference>
<dbReference type="PANTHER" id="PTHR31029:SF4">
    <property type="entry name" value="CYCLIN-DEPENDENT KINASE-LIKE PROTEIN"/>
    <property type="match status" value="1"/>
</dbReference>
<evidence type="ECO:0000313" key="4">
    <source>
        <dbReference type="Proteomes" id="UP000594263"/>
    </source>
</evidence>
<dbReference type="InterPro" id="IPR042316">
    <property type="entry name" value="IRKI-like"/>
</dbReference>
<keyword evidence="1" id="KW-0175">Coiled coil</keyword>
<protein>
    <recommendedName>
        <fullName evidence="5">IRK-interacting protein</fullName>
    </recommendedName>
</protein>
<reference evidence="3" key="1">
    <citation type="submission" date="2021-01" db="UniProtKB">
        <authorList>
            <consortium name="EnsemblPlants"/>
        </authorList>
    </citation>
    <scope>IDENTIFICATION</scope>
</reference>
<accession>A0A7N0ZYV6</accession>
<evidence type="ECO:0000256" key="1">
    <source>
        <dbReference type="SAM" id="Coils"/>
    </source>
</evidence>
<proteinExistence type="predicted"/>
<evidence type="ECO:0008006" key="5">
    <source>
        <dbReference type="Google" id="ProtNLM"/>
    </source>
</evidence>
<sequence>MPPPPPSSASPGYFKSPSHSHCQSPPRGSHLYPSLKFTPIRESDELGEGDEESIGVGSTPAHHATPLHHSAKSASTSTKQSTGKRSESKSSATTGDEEGGVSCTKCRPSPREKISVVPLDNNSKHSLTSSMASPNLIFKSICSSLSRKSSRMTETSSPSPSPSPYADAREEQWRIALTELSQKLVHTTRKRDEAALEVSRLKHAMAELEKKLSKLEIYCHSLKSNLELCHNNVSSNNVNSNDVRSSPARQKIESTKQAENQIELIHQEKVVESFLLAVSQSRLNVRALAKALTLQLRQTTTNLNDKITTLLQPYDVKLSTISRNPKNFLHYLEALLNRAFFENFESVGFEKNSPNHILNPLDRCESNLASYTVLHQLTWDEVLDKGTKHFSESFSWFCDRKMSEVVKMLGWSRAWPEPLLQAFFGASKSVWLVHLLANSVHPSLPLFRIESDSKFDPVYMADSGADRARNLFPSVVRVMVAPGFYVFGNVVKCKVLCRYAAEPIPDAN</sequence>